<sequence>MTNVFLNTVLLEKNRWEEGQNPSILVSEWISTINEAGFDGLELWQNHYAKSSPQEKEKIKDENFPVSLFNTYIKFEDGWEQERDNIAHMAHQLRCKGVKFNLGSSIENKEMYVTHIKEMLKQLPNTCQLLCECHAGTIMEDPEVAYALLDQIGSERVKIIIHPLQLHLNIEEWFTYFGSTITHAHISLYNQERFHRLRASERFVKERLKEIDRLQFYGTYSIEFTEGVATGEENPRDLLSHAEEDLLLLRHLLKELGA</sequence>
<dbReference type="GO" id="GO:0016853">
    <property type="term" value="F:isomerase activity"/>
    <property type="evidence" value="ECO:0007669"/>
    <property type="project" value="UniProtKB-KW"/>
</dbReference>
<keyword evidence="2" id="KW-0413">Isomerase</keyword>
<keyword evidence="3" id="KW-1185">Reference proteome</keyword>
<dbReference type="Gene3D" id="3.20.20.150">
    <property type="entry name" value="Divalent-metal-dependent TIM barrel enzymes"/>
    <property type="match status" value="1"/>
</dbReference>
<name>A0ABY8URF4_9BACI</name>
<reference evidence="2 3" key="1">
    <citation type="submission" date="2023-05" db="EMBL/GenBank/DDBJ databases">
        <title>Comparative genomics reveals the evidence of polycyclic aromatic hydrocarbons degradation in moderately halophilic genus Pontibacillus.</title>
        <authorList>
            <person name="Yang H."/>
            <person name="Qian Z."/>
        </authorList>
    </citation>
    <scope>NUCLEOTIDE SEQUENCE [LARGE SCALE GENOMIC DNA]</scope>
    <source>
        <strain evidence="3">HN14</strain>
    </source>
</reference>
<proteinExistence type="predicted"/>
<dbReference type="Proteomes" id="UP001236652">
    <property type="component" value="Chromosome"/>
</dbReference>
<accession>A0ABY8URF4</accession>
<evidence type="ECO:0000313" key="3">
    <source>
        <dbReference type="Proteomes" id="UP001236652"/>
    </source>
</evidence>
<dbReference type="EMBL" id="CP126446">
    <property type="protein sequence ID" value="WIF96242.1"/>
    <property type="molecule type" value="Genomic_DNA"/>
</dbReference>
<dbReference type="Pfam" id="PF01261">
    <property type="entry name" value="AP_endonuc_2"/>
    <property type="match status" value="1"/>
</dbReference>
<dbReference type="RefSeq" id="WP_231416487.1">
    <property type="nucleotide sequence ID" value="NZ_CP126446.1"/>
</dbReference>
<evidence type="ECO:0000259" key="1">
    <source>
        <dbReference type="Pfam" id="PF01261"/>
    </source>
</evidence>
<evidence type="ECO:0000313" key="2">
    <source>
        <dbReference type="EMBL" id="WIF96242.1"/>
    </source>
</evidence>
<gene>
    <name evidence="2" type="ORF">QNI29_10780</name>
</gene>
<feature type="domain" description="Xylose isomerase-like TIM barrel" evidence="1">
    <location>
        <begin position="33"/>
        <end position="194"/>
    </location>
</feature>
<dbReference type="SUPFAM" id="SSF51658">
    <property type="entry name" value="Xylose isomerase-like"/>
    <property type="match status" value="1"/>
</dbReference>
<organism evidence="2 3">
    <name type="scientific">Pontibacillus chungwhensis</name>
    <dbReference type="NCBI Taxonomy" id="265426"/>
    <lineage>
        <taxon>Bacteria</taxon>
        <taxon>Bacillati</taxon>
        <taxon>Bacillota</taxon>
        <taxon>Bacilli</taxon>
        <taxon>Bacillales</taxon>
        <taxon>Bacillaceae</taxon>
        <taxon>Pontibacillus</taxon>
    </lineage>
</organism>
<protein>
    <submittedName>
        <fullName evidence="2">Sugar phosphate isomerase/epimerase</fullName>
    </submittedName>
</protein>
<dbReference type="InterPro" id="IPR036237">
    <property type="entry name" value="Xyl_isomerase-like_sf"/>
</dbReference>
<dbReference type="InterPro" id="IPR013022">
    <property type="entry name" value="Xyl_isomerase-like_TIM-brl"/>
</dbReference>